<feature type="non-terminal residue" evidence="1">
    <location>
        <position position="60"/>
    </location>
</feature>
<organism evidence="1">
    <name type="scientific">marine sediment metagenome</name>
    <dbReference type="NCBI Taxonomy" id="412755"/>
    <lineage>
        <taxon>unclassified sequences</taxon>
        <taxon>metagenomes</taxon>
        <taxon>ecological metagenomes</taxon>
    </lineage>
</organism>
<accession>X0ZUM4</accession>
<dbReference type="EMBL" id="BARS01056142">
    <property type="protein sequence ID" value="GAG51851.1"/>
    <property type="molecule type" value="Genomic_DNA"/>
</dbReference>
<comment type="caution">
    <text evidence="1">The sequence shown here is derived from an EMBL/GenBank/DDBJ whole genome shotgun (WGS) entry which is preliminary data.</text>
</comment>
<evidence type="ECO:0000313" key="1">
    <source>
        <dbReference type="EMBL" id="GAG51851.1"/>
    </source>
</evidence>
<gene>
    <name evidence="1" type="ORF">S01H1_82761</name>
</gene>
<proteinExistence type="predicted"/>
<reference evidence="1" key="1">
    <citation type="journal article" date="2014" name="Front. Microbiol.">
        <title>High frequency of phylogenetically diverse reductive dehalogenase-homologous genes in deep subseafloor sedimentary metagenomes.</title>
        <authorList>
            <person name="Kawai M."/>
            <person name="Futagami T."/>
            <person name="Toyoda A."/>
            <person name="Takaki Y."/>
            <person name="Nishi S."/>
            <person name="Hori S."/>
            <person name="Arai W."/>
            <person name="Tsubouchi T."/>
            <person name="Morono Y."/>
            <person name="Uchiyama I."/>
            <person name="Ito T."/>
            <person name="Fujiyama A."/>
            <person name="Inagaki F."/>
            <person name="Takami H."/>
        </authorList>
    </citation>
    <scope>NUCLEOTIDE SEQUENCE</scope>
    <source>
        <strain evidence="1">Expedition CK06-06</strain>
    </source>
</reference>
<sequence>MRSTAYSLVALALFLILPNHVLAQPPATQQSGTTSHFVVDVTWPRKPDHFKWTQMPGITV</sequence>
<protein>
    <submittedName>
        <fullName evidence="1">Uncharacterized protein</fullName>
    </submittedName>
</protein>
<name>X0ZUM4_9ZZZZ</name>
<dbReference type="AlphaFoldDB" id="X0ZUM4"/>